<protein>
    <recommendedName>
        <fullName evidence="3">DUF2116 family Zn-ribbon domain-containing protein</fullName>
    </recommendedName>
</protein>
<keyword evidence="2" id="KW-1185">Reference proteome</keyword>
<evidence type="ECO:0000313" key="2">
    <source>
        <dbReference type="Proteomes" id="UP000184048"/>
    </source>
</evidence>
<evidence type="ECO:0008006" key="3">
    <source>
        <dbReference type="Google" id="ProtNLM"/>
    </source>
</evidence>
<reference evidence="1 2" key="1">
    <citation type="submission" date="2016-11" db="EMBL/GenBank/DDBJ databases">
        <authorList>
            <person name="Jaros S."/>
            <person name="Januszkiewicz K."/>
            <person name="Wedrychowicz H."/>
        </authorList>
    </citation>
    <scope>NUCLEOTIDE SEQUENCE [LARGE SCALE GENOMIC DNA]</scope>
    <source>
        <strain evidence="1 2">DSM 18119</strain>
    </source>
</reference>
<gene>
    <name evidence="1" type="ORF">SAMN02745131_02937</name>
</gene>
<dbReference type="STRING" id="1121884.SAMN02745131_02937"/>
<organism evidence="1 2">
    <name type="scientific">Flavisolibacter ginsengisoli DSM 18119</name>
    <dbReference type="NCBI Taxonomy" id="1121884"/>
    <lineage>
        <taxon>Bacteria</taxon>
        <taxon>Pseudomonadati</taxon>
        <taxon>Bacteroidota</taxon>
        <taxon>Chitinophagia</taxon>
        <taxon>Chitinophagales</taxon>
        <taxon>Chitinophagaceae</taxon>
        <taxon>Flavisolibacter</taxon>
    </lineage>
</organism>
<dbReference type="AlphaFoldDB" id="A0A1M5CGZ7"/>
<proteinExistence type="predicted"/>
<dbReference type="EMBL" id="FQUU01000012">
    <property type="protein sequence ID" value="SHF53976.1"/>
    <property type="molecule type" value="Genomic_DNA"/>
</dbReference>
<evidence type="ECO:0000313" key="1">
    <source>
        <dbReference type="EMBL" id="SHF53976.1"/>
    </source>
</evidence>
<dbReference type="RefSeq" id="WP_072836082.1">
    <property type="nucleotide sequence ID" value="NZ_FQUU01000012.1"/>
</dbReference>
<sequence>MLPTISSRKCLACDKSLQGRTDKKFCNDYCRNAYNNQLKATTSNTVRNINNILLKNRRILEHVVGDEEMGKINKEKLLQQGFRFNYLTHTYTNKKGNIYHFCYEYGYLPLEHEWYLVVRRKDEK</sequence>
<accession>A0A1M5CGZ7</accession>
<name>A0A1M5CGZ7_9BACT</name>
<dbReference type="Proteomes" id="UP000184048">
    <property type="component" value="Unassembled WGS sequence"/>
</dbReference>